<keyword evidence="1" id="KW-0614">Plasmid</keyword>
<evidence type="ECO:0000313" key="2">
    <source>
        <dbReference type="Proteomes" id="UP000596099"/>
    </source>
</evidence>
<protein>
    <submittedName>
        <fullName evidence="1">Uncharacterized protein</fullName>
    </submittedName>
</protein>
<reference evidence="2" key="1">
    <citation type="submission" date="2021-01" db="EMBL/GenBank/DDBJ databases">
        <title>Complete Genome Sequence of Thermus thermophilus Strain HB5018, Isolated from Mine Onsen Hot Spring.</title>
        <authorList>
            <person name="Miyazaki K."/>
            <person name="Moriya T."/>
            <person name="Nemoto N."/>
            <person name="Oshima T."/>
            <person name="Yura K."/>
            <person name="Bessho Y."/>
        </authorList>
    </citation>
    <scope>NUCLEOTIDE SEQUENCE [LARGE SCALE GENOMIC DNA]</scope>
    <source>
        <strain evidence="2">HB5018</strain>
        <plasmid evidence="2">pHB5018c</plasmid>
    </source>
</reference>
<gene>
    <name evidence="1" type="ORF">TthHB5018_c24130</name>
</gene>
<dbReference type="EMBL" id="AP024272">
    <property type="protein sequence ID" value="BCP67479.1"/>
    <property type="molecule type" value="Genomic_DNA"/>
</dbReference>
<organism evidence="1 2">
    <name type="scientific">Thermus thermophilus</name>
    <dbReference type="NCBI Taxonomy" id="274"/>
    <lineage>
        <taxon>Bacteria</taxon>
        <taxon>Thermotogati</taxon>
        <taxon>Deinococcota</taxon>
        <taxon>Deinococci</taxon>
        <taxon>Thermales</taxon>
        <taxon>Thermaceae</taxon>
        <taxon>Thermus</taxon>
    </lineage>
</organism>
<name>A0A7R7YJA9_THETH</name>
<geneLocation type="plasmid" evidence="1 2">
    <name>pHB5018c</name>
</geneLocation>
<dbReference type="AlphaFoldDB" id="A0A7R7YJA9"/>
<evidence type="ECO:0000313" key="1">
    <source>
        <dbReference type="EMBL" id="BCP67479.1"/>
    </source>
</evidence>
<proteinExistence type="predicted"/>
<sequence length="129" mass="14155">MGEGREVGLQGGLGGQVAFGEVLALQQESHGRRPYLADGEGQELGQGGLLVLWLWGELEALGLQDLQFIICLDVDSHEGQLRRTYLAGFRIKMVSQPKAMSHWGVLTVWKRGTLLLSHPEGPELRLAPK</sequence>
<dbReference type="Proteomes" id="UP000596099">
    <property type="component" value="Plasmid pHB5018c"/>
</dbReference>
<accession>A0A7R7YJA9</accession>